<evidence type="ECO:0000313" key="1">
    <source>
        <dbReference type="EMBL" id="MDP9898424.1"/>
    </source>
</evidence>
<reference evidence="1 2" key="1">
    <citation type="submission" date="2023-07" db="EMBL/GenBank/DDBJ databases">
        <title>Sorghum-associated microbial communities from plants grown in Nebraska, USA.</title>
        <authorList>
            <person name="Schachtman D."/>
        </authorList>
    </citation>
    <scope>NUCLEOTIDE SEQUENCE [LARGE SCALE GENOMIC DNA]</scope>
    <source>
        <strain evidence="1 2">DS1607</strain>
    </source>
</reference>
<dbReference type="EMBL" id="JAUSRO010000002">
    <property type="protein sequence ID" value="MDP9898424.1"/>
    <property type="molecule type" value="Genomic_DNA"/>
</dbReference>
<organism evidence="1 2">
    <name type="scientific">Variovorax ginsengisoli</name>
    <dbReference type="NCBI Taxonomy" id="363844"/>
    <lineage>
        <taxon>Bacteria</taxon>
        <taxon>Pseudomonadati</taxon>
        <taxon>Pseudomonadota</taxon>
        <taxon>Betaproteobacteria</taxon>
        <taxon>Burkholderiales</taxon>
        <taxon>Comamonadaceae</taxon>
        <taxon>Variovorax</taxon>
    </lineage>
</organism>
<dbReference type="RefSeq" id="WP_307688241.1">
    <property type="nucleotide sequence ID" value="NZ_JAUSRO010000002.1"/>
</dbReference>
<keyword evidence="2" id="KW-1185">Reference proteome</keyword>
<name>A0ABT9S245_9BURK</name>
<comment type="caution">
    <text evidence="1">The sequence shown here is derived from an EMBL/GenBank/DDBJ whole genome shotgun (WGS) entry which is preliminary data.</text>
</comment>
<gene>
    <name evidence="1" type="ORF">J2W36_000659</name>
</gene>
<proteinExistence type="predicted"/>
<dbReference type="Proteomes" id="UP001226867">
    <property type="component" value="Unassembled WGS sequence"/>
</dbReference>
<evidence type="ECO:0000313" key="2">
    <source>
        <dbReference type="Proteomes" id="UP001226867"/>
    </source>
</evidence>
<sequence>MKTQAAAIKEGYDVDLSGPGRPLGAKGKYPRYEVIPLLTEMEAELIRTLGLIRTLLAEGEVGLDARQNIVQAIDGVLAVAQN</sequence>
<accession>A0ABT9S245</accession>
<protein>
    <submittedName>
        <fullName evidence="1">Uncharacterized protein</fullName>
    </submittedName>
</protein>